<dbReference type="AlphaFoldDB" id="A0A1V9Z8K9"/>
<keyword evidence="4" id="KW-1185">Reference proteome</keyword>
<sequence length="1278" mass="141737">MTDGSCFWATSGACEKTNWAACGFSWLVSVPVWLLWGVWGLYGLGRLRQASMLSSGIQFDVAKIHDPLAQGVAVALAQRKTSSLQRPRFQRYMKLGAMWAEWPSLTYTPLTIGLKAAGSSSFLGSLLVALNTPYEIVNLVLAIACAFSILSLRRCHRVSLKHEVLLKKYAYPMTFDVFYIPLVSTFVRLTTCPHGYPHITLPDGSSCECIDRFGVFWSVGFVGFVLLYTSALHYKMYIEPYSATMDFRFQTSFQIIMVMARTLNPIVSMLVSDWDLALHRRDAILMAVGFLACISFLFVYNYKAQPCIGSGRIPNNIRALSFSSSIYTTVCVVGFLFVSAPVSQLYYSLAPLPLIWVAAWYGNDRRARNYHVPDLSIMELLRDYSTRCKTVGTIAALYMDPLKLHAVHYSAIIAQLENICKRSRSKELLCRAYALRTLWFCHIENFRKQKMAIGDDKKKTSMPPKLWFKDVENSDRKAKVKARLYADTPLVNMKQSIKVKRFHHIKGTFTKHFDQDTNTALDVTDTTTSLANLHPRQITTLASLRKGRPSSMLDLRAAVKVAPVPPPLADLRPRRSSIWKPTRTLSKLVAPIISRLTGTTRALTIGNFHVVLIGDKHWISKDESPEDAVFHSIALFNTALEVLAQACANSDIVCMLEVATFLLEWYRSGYLRLTKPVYLHVLSTLSATTNKKRAADATHTIHKLCTEGIMPLQLWLKNASYLNNFVVALAHPSATTVFKCASVLALVLQAAEKETKMSIFLLLTPASITRIHQALAKWHASYGISATMEAICLRLHQMELTQRAKRPARFRKGEKKLSSSLLQWVQDTREAFASRLNRVIVHSADSVKPSARTTTTLSRRKTESQINVATRIRRLSVTVLNYASAAKAALARTPSERHPPDKSCTPDTPVQDSPSQKVLLAADSTPQCPPSTVDEAPHEPLTDSPVILPKEDRRYPKRLAPLRPAAHRQRSESGPVSTSLGPSADALPPPLPPGGTSPNHLRVHNGPPLAAILSPPVTTIEPRTPWPAEPTTQENYPAEEAANTQGEKASLLDTGSQPGPSLDAKRVHVAEQAHAGKVAPQTLATNEKTGPSTDDLSPPSSDAVQRPIVLLESAKPAPPTRAAPEDDSMGGTRASMCTVDLLLDRAVPTEKTNSKEGSAGRLMRLGHCVVVTQPILAEIRRRRQNRRQFIDVLRKAQKAHREARRANSPGIRPAQELMAALAKVTALYRSATECALNDFIKNGLEPDLQAFFTQVIKPHLTPGDHLAQEKRRSVIWLQ</sequence>
<dbReference type="STRING" id="1202772.A0A1V9Z8K9"/>
<protein>
    <submittedName>
        <fullName evidence="3">Uncharacterized protein</fullName>
    </submittedName>
</protein>
<feature type="transmembrane region" description="Helical" evidence="2">
    <location>
        <begin position="213"/>
        <end position="231"/>
    </location>
</feature>
<evidence type="ECO:0000313" key="4">
    <source>
        <dbReference type="Proteomes" id="UP000243579"/>
    </source>
</evidence>
<keyword evidence="2" id="KW-0812">Transmembrane</keyword>
<feature type="transmembrane region" description="Helical" evidence="2">
    <location>
        <begin position="136"/>
        <end position="152"/>
    </location>
</feature>
<comment type="caution">
    <text evidence="3">The sequence shown here is derived from an EMBL/GenBank/DDBJ whole genome shotgun (WGS) entry which is preliminary data.</text>
</comment>
<dbReference type="OrthoDB" id="70232at2759"/>
<name>A0A1V9Z8K9_ACHHY</name>
<accession>A0A1V9Z8K9</accession>
<reference evidence="3 4" key="1">
    <citation type="journal article" date="2014" name="Genome Biol. Evol.">
        <title>The secreted proteins of Achlya hypogyna and Thraustotheca clavata identify the ancestral oomycete secretome and reveal gene acquisitions by horizontal gene transfer.</title>
        <authorList>
            <person name="Misner I."/>
            <person name="Blouin N."/>
            <person name="Leonard G."/>
            <person name="Richards T.A."/>
            <person name="Lane C.E."/>
        </authorList>
    </citation>
    <scope>NUCLEOTIDE SEQUENCE [LARGE SCALE GENOMIC DNA]</scope>
    <source>
        <strain evidence="3 4">ATCC 48635</strain>
    </source>
</reference>
<dbReference type="Proteomes" id="UP000243579">
    <property type="component" value="Unassembled WGS sequence"/>
</dbReference>
<proteinExistence type="predicted"/>
<feature type="compositionally biased region" description="Low complexity" evidence="1">
    <location>
        <begin position="1091"/>
        <end position="1102"/>
    </location>
</feature>
<feature type="region of interest" description="Disordered" evidence="1">
    <location>
        <begin position="890"/>
        <end position="1132"/>
    </location>
</feature>
<feature type="compositionally biased region" description="Polar residues" evidence="1">
    <location>
        <begin position="905"/>
        <end position="916"/>
    </location>
</feature>
<evidence type="ECO:0000313" key="3">
    <source>
        <dbReference type="EMBL" id="OQR94344.1"/>
    </source>
</evidence>
<keyword evidence="2" id="KW-0472">Membrane</keyword>
<evidence type="ECO:0000256" key="2">
    <source>
        <dbReference type="SAM" id="Phobius"/>
    </source>
</evidence>
<feature type="transmembrane region" description="Helical" evidence="2">
    <location>
        <begin position="24"/>
        <end position="44"/>
    </location>
</feature>
<dbReference type="EMBL" id="JNBR01000366">
    <property type="protein sequence ID" value="OQR94344.1"/>
    <property type="molecule type" value="Genomic_DNA"/>
</dbReference>
<organism evidence="3 4">
    <name type="scientific">Achlya hypogyna</name>
    <name type="common">Oomycete</name>
    <name type="synonym">Protoachlya hypogyna</name>
    <dbReference type="NCBI Taxonomy" id="1202772"/>
    <lineage>
        <taxon>Eukaryota</taxon>
        <taxon>Sar</taxon>
        <taxon>Stramenopiles</taxon>
        <taxon>Oomycota</taxon>
        <taxon>Saprolegniomycetes</taxon>
        <taxon>Saprolegniales</taxon>
        <taxon>Achlyaceae</taxon>
        <taxon>Achlya</taxon>
    </lineage>
</organism>
<feature type="transmembrane region" description="Helical" evidence="2">
    <location>
        <begin position="320"/>
        <end position="338"/>
    </location>
</feature>
<keyword evidence="2" id="KW-1133">Transmembrane helix</keyword>
<evidence type="ECO:0000256" key="1">
    <source>
        <dbReference type="SAM" id="MobiDB-lite"/>
    </source>
</evidence>
<gene>
    <name evidence="3" type="ORF">ACHHYP_01450</name>
</gene>
<feature type="compositionally biased region" description="Polar residues" evidence="1">
    <location>
        <begin position="1042"/>
        <end position="1059"/>
    </location>
</feature>
<feature type="transmembrane region" description="Helical" evidence="2">
    <location>
        <begin position="283"/>
        <end position="300"/>
    </location>
</feature>